<dbReference type="Proteomes" id="UP000001901">
    <property type="component" value="Chromosome"/>
</dbReference>
<dbReference type="eggNOG" id="ENOG502N55S">
    <property type="taxonomic scope" value="Archaea"/>
</dbReference>
<keyword evidence="2" id="KW-1185">Reference proteome</keyword>
<gene>
    <name evidence="1" type="ordered locus">Arcpr_0846</name>
</gene>
<organism evidence="1 2">
    <name type="scientific">Archaeoglobus profundus (strain DSM 5631 / JCM 9629 / NBRC 100127 / Av18)</name>
    <dbReference type="NCBI Taxonomy" id="572546"/>
    <lineage>
        <taxon>Archaea</taxon>
        <taxon>Methanobacteriati</taxon>
        <taxon>Methanobacteriota</taxon>
        <taxon>Archaeoglobi</taxon>
        <taxon>Archaeoglobales</taxon>
        <taxon>Archaeoglobaceae</taxon>
        <taxon>Archaeoglobus</taxon>
    </lineage>
</organism>
<dbReference type="AlphaFoldDB" id="D2RHY4"/>
<dbReference type="GeneID" id="8739508"/>
<evidence type="ECO:0000313" key="2">
    <source>
        <dbReference type="Proteomes" id="UP000001901"/>
    </source>
</evidence>
<dbReference type="KEGG" id="apo:Arcpr_0846"/>
<proteinExistence type="predicted"/>
<sequence>MGKGVRTVSWILALLLISATTVTPVLAEEQGFFGKLKLAMDYLKDPGLLIAYIKNEIINPLLHKDPYSRYKEIVKKSGATPTSEPEYMKKVREKLNGYFARLNGYNLTADQLEAICKMGVSDVTLAVMDSQRTYYIKHIYVSGDVVKVDGRATPNMVSITPRAAYELVLMLDDYLEDGSLSNSELKSLGNWGLQKYKSGEISGKKSHIEAVLNFLLSGGGEG</sequence>
<dbReference type="STRING" id="572546.Arcpr_0846"/>
<name>D2RHY4_ARCPA</name>
<dbReference type="PaxDb" id="572546-Arcpr_0846"/>
<dbReference type="RefSeq" id="WP_012940245.1">
    <property type="nucleotide sequence ID" value="NC_013741.1"/>
</dbReference>
<evidence type="ECO:0000313" key="1">
    <source>
        <dbReference type="EMBL" id="ADB57909.1"/>
    </source>
</evidence>
<protein>
    <submittedName>
        <fullName evidence="1">Uncharacterized protein</fullName>
    </submittedName>
</protein>
<dbReference type="EMBL" id="CP001857">
    <property type="protein sequence ID" value="ADB57909.1"/>
    <property type="molecule type" value="Genomic_DNA"/>
</dbReference>
<dbReference type="HOGENOM" id="CLU_1242976_0_0_2"/>
<accession>D2RHY4</accession>
<reference evidence="1 2" key="1">
    <citation type="journal article" date="2010" name="Stand. Genomic Sci.">
        <title>Complete genome sequence of Archaeoglobus profundus type strain (AV18).</title>
        <authorList>
            <person name="von Jan M."/>
            <person name="Lapidus A."/>
            <person name="Del Rio T.G."/>
            <person name="Copeland A."/>
            <person name="Tice H."/>
            <person name="Cheng J.F."/>
            <person name="Lucas S."/>
            <person name="Chen F."/>
            <person name="Nolan M."/>
            <person name="Goodwin L."/>
            <person name="Han C."/>
            <person name="Pitluck S."/>
            <person name="Liolios K."/>
            <person name="Ivanova N."/>
            <person name="Mavromatis K."/>
            <person name="Ovchinnikova G."/>
            <person name="Chertkov O."/>
            <person name="Pati A."/>
            <person name="Chen A."/>
            <person name="Palaniappan K."/>
            <person name="Land M."/>
            <person name="Hauser L."/>
            <person name="Chang Y.J."/>
            <person name="Jeffries C.D."/>
            <person name="Saunders E."/>
            <person name="Brettin T."/>
            <person name="Detter J.C."/>
            <person name="Chain P."/>
            <person name="Eichinger K."/>
            <person name="Huber H."/>
            <person name="Spring S."/>
            <person name="Rohde M."/>
            <person name="Goker M."/>
            <person name="Wirth R."/>
            <person name="Woyke T."/>
            <person name="Bristow J."/>
            <person name="Eisen J.A."/>
            <person name="Markowitz V."/>
            <person name="Hugenholtz P."/>
            <person name="Kyrpides N.C."/>
            <person name="Klenk H.P."/>
        </authorList>
    </citation>
    <scope>NUCLEOTIDE SEQUENCE [LARGE SCALE GENOMIC DNA]</scope>
    <source>
        <strain evidence="2">DSM 5631 / JCM 9629 / NBRC 100127 / Av18</strain>
    </source>
</reference>